<evidence type="ECO:0000313" key="1">
    <source>
        <dbReference type="EMBL" id="MBS8121686.1"/>
    </source>
</evidence>
<organism evidence="1 2">
    <name type="scientific">Candidatus Vampirococcus lugosii</name>
    <dbReference type="NCBI Taxonomy" id="2789015"/>
    <lineage>
        <taxon>Bacteria</taxon>
        <taxon>Candidatus Absconditibacteriota</taxon>
        <taxon>Vampirococcus</taxon>
    </lineage>
</organism>
<dbReference type="Proteomes" id="UP000680365">
    <property type="component" value="Unassembled WGS sequence"/>
</dbReference>
<proteinExistence type="predicted"/>
<reference evidence="1 2" key="1">
    <citation type="journal article" date="2021" name="Nat. Commun.">
        <title>Reductive evolution and unique predatory mode in the CPR bacterium Vampirococcus lugosii.</title>
        <authorList>
            <person name="Moreira D."/>
            <person name="Zivanovic Y."/>
            <person name="Lopez-Archilla A.I."/>
            <person name="Iniesto M."/>
            <person name="Lopez-Garcia P."/>
        </authorList>
    </citation>
    <scope>NUCLEOTIDE SEQUENCE [LARGE SCALE GENOMIC DNA]</scope>
    <source>
        <strain evidence="1">Chiprana</strain>
    </source>
</reference>
<keyword evidence="2" id="KW-1185">Reference proteome</keyword>
<comment type="caution">
    <text evidence="1">The sequence shown here is derived from an EMBL/GenBank/DDBJ whole genome shotgun (WGS) entry which is preliminary data.</text>
</comment>
<name>A0ABS5QLU0_9BACT</name>
<evidence type="ECO:0000313" key="2">
    <source>
        <dbReference type="Proteomes" id="UP000680365"/>
    </source>
</evidence>
<protein>
    <submittedName>
        <fullName evidence="1">Uncharacterized protein</fullName>
    </submittedName>
</protein>
<dbReference type="EMBL" id="JAEDAM010000009">
    <property type="protein sequence ID" value="MBS8121686.1"/>
    <property type="molecule type" value="Genomic_DNA"/>
</dbReference>
<dbReference type="RefSeq" id="WP_213348462.1">
    <property type="nucleotide sequence ID" value="NZ_JAEDAM010000009.1"/>
</dbReference>
<sequence>MSYNDIFESKENDINEIEVLKKDLNSLQELVVDQIVEDLVYKFKNKDFDSFQKNIKKAEKFKKGVIITKFKSCFENNMNSLNSKQKEIINNLN</sequence>
<accession>A0ABS5QLU0</accession>
<gene>
    <name evidence="1" type="ORF">VAMP_13n356</name>
</gene>